<evidence type="ECO:0000313" key="5">
    <source>
        <dbReference type="Proteomes" id="UP000179807"/>
    </source>
</evidence>
<keyword evidence="1" id="KW-0175">Coiled coil</keyword>
<organism evidence="4 5">
    <name type="scientific">Tritrichomonas foetus</name>
    <dbReference type="NCBI Taxonomy" id="1144522"/>
    <lineage>
        <taxon>Eukaryota</taxon>
        <taxon>Metamonada</taxon>
        <taxon>Parabasalia</taxon>
        <taxon>Tritrichomonadida</taxon>
        <taxon>Tritrichomonadidae</taxon>
        <taxon>Tritrichomonas</taxon>
    </lineage>
</organism>
<dbReference type="EMBL" id="MLAK01000123">
    <property type="protein sequence ID" value="OHT16278.1"/>
    <property type="molecule type" value="Genomic_DNA"/>
</dbReference>
<dbReference type="Proteomes" id="UP000179807">
    <property type="component" value="Unassembled WGS sequence"/>
</dbReference>
<dbReference type="RefSeq" id="XP_068369414.1">
    <property type="nucleotide sequence ID" value="XM_068497150.1"/>
</dbReference>
<dbReference type="EMBL" id="KX579590">
    <property type="protein sequence ID" value="ARM19823.1"/>
    <property type="molecule type" value="Genomic_DNA"/>
</dbReference>
<reference evidence="4 5" key="2">
    <citation type="submission" date="2016-10" db="EMBL/GenBank/DDBJ databases">
        <authorList>
            <person name="Benchimol M."/>
            <person name="Almeida L.G."/>
            <person name="Vasconcelos A.T."/>
            <person name="Perreira-Neves A."/>
            <person name="Rosa I.A."/>
            <person name="Tasca T."/>
            <person name="Bogo M.R."/>
            <person name="de Souza W."/>
        </authorList>
    </citation>
    <scope>NUCLEOTIDE SEQUENCE [LARGE SCALE GENOMIC DNA]</scope>
    <source>
        <strain evidence="4 5">K</strain>
    </source>
</reference>
<reference evidence="3" key="1">
    <citation type="submission" date="2016-07" db="EMBL/GenBank/DDBJ databases">
        <authorList>
            <person name="Rosa I.A."/>
            <person name="Brigido M.C."/>
            <person name="Santos E.O."/>
            <person name="Almeida L.G.P."/>
            <person name="Zingalli R.B."/>
            <person name="Vasconcelos A.T.R."/>
            <person name="Souza W."/>
            <person name="Benchimol M."/>
        </authorList>
    </citation>
    <scope>NUCLEOTIDE SEQUENCE</scope>
    <source>
        <strain evidence="3">13283</strain>
    </source>
</reference>
<name>A0A1J4L2U9_9EUKA</name>
<evidence type="ECO:0000256" key="2">
    <source>
        <dbReference type="SAM" id="MobiDB-lite"/>
    </source>
</evidence>
<dbReference type="VEuPathDB" id="TrichDB:TRFO_13283"/>
<gene>
    <name evidence="4" type="ORF">TRFO_13283</name>
</gene>
<dbReference type="GeneID" id="94831854"/>
<proteinExistence type="predicted"/>
<dbReference type="AlphaFoldDB" id="A0A1J4L2U9"/>
<feature type="region of interest" description="Disordered" evidence="2">
    <location>
        <begin position="1"/>
        <end position="27"/>
    </location>
</feature>
<dbReference type="OrthoDB" id="10533788at2759"/>
<keyword evidence="5" id="KW-1185">Reference proteome</keyword>
<protein>
    <submittedName>
        <fullName evidence="4">Uncharacterized protein</fullName>
    </submittedName>
</protein>
<evidence type="ECO:0000313" key="4">
    <source>
        <dbReference type="EMBL" id="OHT16278.1"/>
    </source>
</evidence>
<accession>A0A1J4L2U9</accession>
<evidence type="ECO:0000313" key="3">
    <source>
        <dbReference type="EMBL" id="ARM19823.1"/>
    </source>
</evidence>
<reference evidence="3" key="3">
    <citation type="journal article" date="2017" name="Biol. Cell">
        <title>The costa of trichomonads: A complex macromolecular cytoskeleton structure made of uncommon proteins.</title>
        <authorList>
            <person name="de Andrade Rosa I."/>
            <person name="Brigido M.C."/>
            <person name="de Oliveira Santos E."/>
            <person name="Gonzaga L."/>
            <person name="Zingali R.B."/>
            <person name="de Vasconcelos A.T."/>
            <person name="de Souza W."/>
            <person name="Benchimol M."/>
        </authorList>
    </citation>
    <scope>NUCLEOTIDE SEQUENCE</scope>
    <source>
        <strain evidence="3">13283</strain>
    </source>
</reference>
<feature type="coiled-coil region" evidence="1">
    <location>
        <begin position="272"/>
        <end position="317"/>
    </location>
</feature>
<sequence length="381" mass="44667">MNQSSFTYSTPSRSMNSTFTRSTPTPIQSFADFQNSRNERLDQINDDIRIQKERKIKELNEQLQSLTLEVNAAQASLATEERDFLEQQEKLITQLNRIKIDAEVKAEECKMEHTSKLEQIFQQHSNAIREVTQQIQDSTIDSSKRQPNPELLAAKSQLTEYQSHLRDLKASQIDDDDDDEADEHDQQMFAEKIRQLDIQRKNLIEEFKQNQATHKSKIVELTLALDEQDTAYQKEISEIQDNMQKREVQYRQQLEKCFKQLKTIQDRHSDVVAQRRIKVSNLQNEIREIQENFHEKMQKATKLAERLKAALVNVNLRKSQQLQVEKEASSEQQALLRENYALQQQLYNMQKQLAGYKEEFSAIRKELSATIGPRRTASLFY</sequence>
<feature type="coiled-coil region" evidence="1">
    <location>
        <begin position="49"/>
        <end position="105"/>
    </location>
</feature>
<evidence type="ECO:0000256" key="1">
    <source>
        <dbReference type="SAM" id="Coils"/>
    </source>
</evidence>